<organism evidence="1 2">
    <name type="scientific">Senna tora</name>
    <dbReference type="NCBI Taxonomy" id="362788"/>
    <lineage>
        <taxon>Eukaryota</taxon>
        <taxon>Viridiplantae</taxon>
        <taxon>Streptophyta</taxon>
        <taxon>Embryophyta</taxon>
        <taxon>Tracheophyta</taxon>
        <taxon>Spermatophyta</taxon>
        <taxon>Magnoliopsida</taxon>
        <taxon>eudicotyledons</taxon>
        <taxon>Gunneridae</taxon>
        <taxon>Pentapetalae</taxon>
        <taxon>rosids</taxon>
        <taxon>fabids</taxon>
        <taxon>Fabales</taxon>
        <taxon>Fabaceae</taxon>
        <taxon>Caesalpinioideae</taxon>
        <taxon>Cassia clade</taxon>
        <taxon>Senna</taxon>
    </lineage>
</organism>
<sequence>MGFAFSSRGVVWCGVVNTEGGRSESESESSAKWIQ</sequence>
<comment type="caution">
    <text evidence="1">The sequence shown here is derived from an EMBL/GenBank/DDBJ whole genome shotgun (WGS) entry which is preliminary data.</text>
</comment>
<proteinExistence type="predicted"/>
<accession>A0A834SFM5</accession>
<dbReference type="Proteomes" id="UP000634136">
    <property type="component" value="Unassembled WGS sequence"/>
</dbReference>
<gene>
    <name evidence="1" type="ORF">G2W53_041533</name>
</gene>
<evidence type="ECO:0000313" key="2">
    <source>
        <dbReference type="Proteomes" id="UP000634136"/>
    </source>
</evidence>
<reference evidence="1" key="1">
    <citation type="submission" date="2020-09" db="EMBL/GenBank/DDBJ databases">
        <title>Genome-Enabled Discovery of Anthraquinone Biosynthesis in Senna tora.</title>
        <authorList>
            <person name="Kang S.-H."/>
            <person name="Pandey R.P."/>
            <person name="Lee C.-M."/>
            <person name="Sim J.-S."/>
            <person name="Jeong J.-T."/>
            <person name="Choi B.-S."/>
            <person name="Jung M."/>
            <person name="Ginzburg D."/>
            <person name="Zhao K."/>
            <person name="Won S.Y."/>
            <person name="Oh T.-J."/>
            <person name="Yu Y."/>
            <person name="Kim N.-H."/>
            <person name="Lee O.R."/>
            <person name="Lee T.-H."/>
            <person name="Bashyal P."/>
            <person name="Kim T.-S."/>
            <person name="Lee W.-H."/>
            <person name="Kawkins C."/>
            <person name="Kim C.-K."/>
            <person name="Kim J.S."/>
            <person name="Ahn B.O."/>
            <person name="Rhee S.Y."/>
            <person name="Sohng J.K."/>
        </authorList>
    </citation>
    <scope>NUCLEOTIDE SEQUENCE</scope>
    <source>
        <tissue evidence="1">Leaf</tissue>
    </source>
</reference>
<dbReference type="AlphaFoldDB" id="A0A834SFM5"/>
<keyword evidence="2" id="KW-1185">Reference proteome</keyword>
<name>A0A834SFM5_9FABA</name>
<protein>
    <submittedName>
        <fullName evidence="1">Uncharacterized protein</fullName>
    </submittedName>
</protein>
<dbReference type="EMBL" id="JAAIUW010000013">
    <property type="protein sequence ID" value="KAF7802422.1"/>
    <property type="molecule type" value="Genomic_DNA"/>
</dbReference>
<evidence type="ECO:0000313" key="1">
    <source>
        <dbReference type="EMBL" id="KAF7802422.1"/>
    </source>
</evidence>